<accession>A0AAW8B9B6</accession>
<evidence type="ECO:0000313" key="5">
    <source>
        <dbReference type="Proteomes" id="UP001178354"/>
    </source>
</evidence>
<keyword evidence="4" id="KW-0687">Ribonucleoprotein</keyword>
<comment type="subcellular location">
    <subcellularLocation>
        <location evidence="1 2">Cytoplasm</location>
    </subcellularLocation>
</comment>
<reference evidence="4" key="1">
    <citation type="journal article" date="2010" name="Int. J. Syst. Evol. Microbiol.">
        <title>Porticoccus litoralis gen. nov., sp. nov., a gammaproteobacterium isolated from the Yellow Sea.</title>
        <authorList>
            <person name="Oh H.M."/>
            <person name="Kim H."/>
            <person name="Kim K.M."/>
            <person name="Min G.S."/>
            <person name="Cho J.C."/>
        </authorList>
    </citation>
    <scope>NUCLEOTIDE SEQUENCE</scope>
    <source>
        <strain evidence="4">DSM 25064</strain>
    </source>
</reference>
<dbReference type="GO" id="GO:0008999">
    <property type="term" value="F:protein-N-terminal-alanine acetyltransferase activity"/>
    <property type="evidence" value="ECO:0007669"/>
    <property type="project" value="UniProtKB-UniRule"/>
</dbReference>
<evidence type="ECO:0000256" key="1">
    <source>
        <dbReference type="HAMAP-Rule" id="MF_02210"/>
    </source>
</evidence>
<evidence type="ECO:0000313" key="4">
    <source>
        <dbReference type="EMBL" id="MDP1521083.1"/>
    </source>
</evidence>
<feature type="active site" description="Proton donor" evidence="1">
    <location>
        <position position="117"/>
    </location>
</feature>
<feature type="binding site" evidence="1">
    <location>
        <position position="110"/>
    </location>
    <ligand>
        <name>acetyl-CoA</name>
        <dbReference type="ChEBI" id="CHEBI:57288"/>
    </ligand>
</feature>
<evidence type="ECO:0000256" key="2">
    <source>
        <dbReference type="RuleBase" id="RU363094"/>
    </source>
</evidence>
<dbReference type="InterPro" id="IPR050276">
    <property type="entry name" value="MshD_Acetyltransferase"/>
</dbReference>
<dbReference type="GO" id="GO:0005737">
    <property type="term" value="C:cytoplasm"/>
    <property type="evidence" value="ECO:0007669"/>
    <property type="project" value="UniProtKB-SubCell"/>
</dbReference>
<comment type="caution">
    <text evidence="4">The sequence shown here is derived from an EMBL/GenBank/DDBJ whole genome shotgun (WGS) entry which is preliminary data.</text>
</comment>
<keyword evidence="1 4" id="KW-0808">Transferase</keyword>
<dbReference type="PANTHER" id="PTHR43617:SF35">
    <property type="entry name" value="[RIBOSOMAL PROTEIN BS18]-ALANINE N-ACETYLTRANSFERASE"/>
    <property type="match status" value="1"/>
</dbReference>
<dbReference type="EC" id="2.3.1.266" evidence="1 2"/>
<dbReference type="SUPFAM" id="SSF55729">
    <property type="entry name" value="Acyl-CoA N-acyltransferases (Nat)"/>
    <property type="match status" value="1"/>
</dbReference>
<dbReference type="EMBL" id="JAUUUU010000004">
    <property type="protein sequence ID" value="MDP1521083.1"/>
    <property type="molecule type" value="Genomic_DNA"/>
</dbReference>
<dbReference type="InterPro" id="IPR043690">
    <property type="entry name" value="RimI"/>
</dbReference>
<dbReference type="Gene3D" id="3.40.630.30">
    <property type="match status" value="1"/>
</dbReference>
<dbReference type="AlphaFoldDB" id="A0AAW8B9B6"/>
<dbReference type="Proteomes" id="UP001178354">
    <property type="component" value="Unassembled WGS sequence"/>
</dbReference>
<keyword evidence="1 4" id="KW-0012">Acyltransferase</keyword>
<reference evidence="4" key="2">
    <citation type="submission" date="2023-08" db="EMBL/GenBank/DDBJ databases">
        <authorList>
            <person name="Luo J."/>
        </authorList>
    </citation>
    <scope>NUCLEOTIDE SEQUENCE</scope>
    <source>
        <strain evidence="4">DSM 25064</strain>
    </source>
</reference>
<dbReference type="Pfam" id="PF00583">
    <property type="entry name" value="Acetyltransf_1"/>
    <property type="match status" value="1"/>
</dbReference>
<dbReference type="PROSITE" id="PS51186">
    <property type="entry name" value="GNAT"/>
    <property type="match status" value="1"/>
</dbReference>
<dbReference type="InterPro" id="IPR006464">
    <property type="entry name" value="AcTrfase_RimI/Ard1"/>
</dbReference>
<dbReference type="RefSeq" id="WP_305170727.1">
    <property type="nucleotide sequence ID" value="NZ_JAUUUU010000004.1"/>
</dbReference>
<feature type="active site" description="Proton acceptor" evidence="1">
    <location>
        <position position="105"/>
    </location>
</feature>
<protein>
    <recommendedName>
        <fullName evidence="1 2">[Ribosomal protein bS18]-alanine N-acetyltransferase</fullName>
        <ecNumber evidence="1 2">2.3.1.266</ecNumber>
    </recommendedName>
</protein>
<comment type="caution">
    <text evidence="1">Lacks conserved residue(s) required for the propagation of feature annotation.</text>
</comment>
<keyword evidence="1 2" id="KW-0963">Cytoplasm</keyword>
<sequence length="152" mass="17393">MTETQTVIRPMMVDDLDSVASIEQQVTPHPWSRKEFQDSLQKHRCLSLTRDSQVIGYAIYTLVVGEAEILNIAVAEEWQGRGYGRMLMDELIHLLGVKAERLFLEVRADNLPAQRLYEDVGLVEICVRRNYYQTSSGPADAILMAMDFCNFH</sequence>
<keyword evidence="5" id="KW-1185">Reference proteome</keyword>
<name>A0AAW8B9B6_9GAMM</name>
<keyword evidence="4" id="KW-0689">Ribosomal protein</keyword>
<dbReference type="GO" id="GO:0005840">
    <property type="term" value="C:ribosome"/>
    <property type="evidence" value="ECO:0007669"/>
    <property type="project" value="UniProtKB-KW"/>
</dbReference>
<feature type="binding site" evidence="1">
    <location>
        <begin position="72"/>
        <end position="74"/>
    </location>
    <ligand>
        <name>acetyl-CoA</name>
        <dbReference type="ChEBI" id="CHEBI:57288"/>
    </ligand>
</feature>
<organism evidence="4 5">
    <name type="scientific">Porticoccus litoralis</name>
    <dbReference type="NCBI Taxonomy" id="434086"/>
    <lineage>
        <taxon>Bacteria</taxon>
        <taxon>Pseudomonadati</taxon>
        <taxon>Pseudomonadota</taxon>
        <taxon>Gammaproteobacteria</taxon>
        <taxon>Cellvibrionales</taxon>
        <taxon>Porticoccaceae</taxon>
        <taxon>Porticoccus</taxon>
    </lineage>
</organism>
<evidence type="ECO:0000259" key="3">
    <source>
        <dbReference type="PROSITE" id="PS51186"/>
    </source>
</evidence>
<feature type="domain" description="N-acetyltransferase" evidence="3">
    <location>
        <begin position="6"/>
        <end position="149"/>
    </location>
</feature>
<dbReference type="HAMAP" id="MF_02210">
    <property type="entry name" value="RimI"/>
    <property type="match status" value="1"/>
</dbReference>
<comment type="similarity">
    <text evidence="1 2">Belongs to the acetyltransferase family. RimI subfamily.</text>
</comment>
<proteinExistence type="inferred from homology"/>
<dbReference type="InterPro" id="IPR000182">
    <property type="entry name" value="GNAT_dom"/>
</dbReference>
<dbReference type="InterPro" id="IPR016181">
    <property type="entry name" value="Acyl_CoA_acyltransferase"/>
</dbReference>
<dbReference type="PANTHER" id="PTHR43617">
    <property type="entry name" value="L-AMINO ACID N-ACETYLTRANSFERASE"/>
    <property type="match status" value="1"/>
</dbReference>
<dbReference type="NCBIfam" id="TIGR01575">
    <property type="entry name" value="rimI"/>
    <property type="match status" value="1"/>
</dbReference>
<comment type="catalytic activity">
    <reaction evidence="1 2">
        <text>N-terminal L-alanyl-[ribosomal protein bS18] + acetyl-CoA = N-terminal N(alpha)-acetyl-L-alanyl-[ribosomal protein bS18] + CoA + H(+)</text>
        <dbReference type="Rhea" id="RHEA:43756"/>
        <dbReference type="Rhea" id="RHEA-COMP:10676"/>
        <dbReference type="Rhea" id="RHEA-COMP:10677"/>
        <dbReference type="ChEBI" id="CHEBI:15378"/>
        <dbReference type="ChEBI" id="CHEBI:57287"/>
        <dbReference type="ChEBI" id="CHEBI:57288"/>
        <dbReference type="ChEBI" id="CHEBI:64718"/>
        <dbReference type="ChEBI" id="CHEBI:83683"/>
        <dbReference type="EC" id="2.3.1.266"/>
    </reaction>
</comment>
<gene>
    <name evidence="1 4" type="primary">rimI</name>
    <name evidence="4" type="ORF">Q8A57_08895</name>
</gene>
<dbReference type="CDD" id="cd04301">
    <property type="entry name" value="NAT_SF"/>
    <property type="match status" value="1"/>
</dbReference>
<comment type="function">
    <text evidence="1 2">Acetylates the N-terminal alanine of ribosomal protein bS18.</text>
</comment>